<dbReference type="PANTHER" id="PTHR10996">
    <property type="entry name" value="2-HYDROXYACID DEHYDROGENASE-RELATED"/>
    <property type="match status" value="1"/>
</dbReference>
<comment type="caution">
    <text evidence="4">The sequence shown here is derived from an EMBL/GenBank/DDBJ whole genome shotgun (WGS) entry which is preliminary data.</text>
</comment>
<dbReference type="Pfam" id="PF02826">
    <property type="entry name" value="2-Hacid_dh_C"/>
    <property type="match status" value="1"/>
</dbReference>
<keyword evidence="5" id="KW-1185">Reference proteome</keyword>
<reference evidence="4" key="1">
    <citation type="submission" date="2022-10" db="EMBL/GenBank/DDBJ databases">
        <title>Hoeflea sp. J2-29, isolated from marine algae.</title>
        <authorList>
            <person name="Kristyanto S."/>
            <person name="Kim J.M."/>
            <person name="Jeon C.O."/>
        </authorList>
    </citation>
    <scope>NUCLEOTIDE SEQUENCE</scope>
    <source>
        <strain evidence="4">J2-29</strain>
    </source>
</reference>
<evidence type="ECO:0000259" key="3">
    <source>
        <dbReference type="Pfam" id="PF02826"/>
    </source>
</evidence>
<dbReference type="PANTHER" id="PTHR10996:SF178">
    <property type="entry name" value="2-HYDROXYACID DEHYDROGENASE YGL185C-RELATED"/>
    <property type="match status" value="1"/>
</dbReference>
<protein>
    <recommendedName>
        <fullName evidence="3">D-isomer specific 2-hydroxyacid dehydrogenase NAD-binding domain-containing protein</fullName>
    </recommendedName>
</protein>
<keyword evidence="1" id="KW-0560">Oxidoreductase</keyword>
<evidence type="ECO:0000256" key="1">
    <source>
        <dbReference type="ARBA" id="ARBA00023002"/>
    </source>
</evidence>
<evidence type="ECO:0000256" key="2">
    <source>
        <dbReference type="ARBA" id="ARBA00023027"/>
    </source>
</evidence>
<sequence>MANAVEILVVCLSGGPATSGLINRQVIEALGPNGLLVNTSRGTNVDEAALLTALESGALGAAALDVFLNEPNIDPRFLALDNVLVQPHQSSGTVETRKTMGQLQRANPAAYFAGEPLVTPVN</sequence>
<proteinExistence type="predicted"/>
<dbReference type="InterPro" id="IPR050223">
    <property type="entry name" value="D-isomer_2-hydroxyacid_DH"/>
</dbReference>
<dbReference type="Gene3D" id="3.40.50.720">
    <property type="entry name" value="NAD(P)-binding Rossmann-like Domain"/>
    <property type="match status" value="2"/>
</dbReference>
<evidence type="ECO:0000313" key="4">
    <source>
        <dbReference type="EMBL" id="MCY0095139.1"/>
    </source>
</evidence>
<dbReference type="InterPro" id="IPR006140">
    <property type="entry name" value="D-isomer_DH_NAD-bd"/>
</dbReference>
<dbReference type="InterPro" id="IPR036291">
    <property type="entry name" value="NAD(P)-bd_dom_sf"/>
</dbReference>
<gene>
    <name evidence="4" type="ORF">OEG82_14055</name>
</gene>
<dbReference type="EMBL" id="JAOVZQ010000001">
    <property type="protein sequence ID" value="MCY0095139.1"/>
    <property type="molecule type" value="Genomic_DNA"/>
</dbReference>
<accession>A0ABT3YGV0</accession>
<keyword evidence="2" id="KW-0520">NAD</keyword>
<dbReference type="Proteomes" id="UP001081283">
    <property type="component" value="Unassembled WGS sequence"/>
</dbReference>
<evidence type="ECO:0000313" key="5">
    <source>
        <dbReference type="Proteomes" id="UP001081283"/>
    </source>
</evidence>
<dbReference type="RefSeq" id="WP_267613035.1">
    <property type="nucleotide sequence ID" value="NZ_JAOVZQ010000001.1"/>
</dbReference>
<feature type="domain" description="D-isomer specific 2-hydroxyacid dehydrogenase NAD-binding" evidence="3">
    <location>
        <begin position="4"/>
        <end position="89"/>
    </location>
</feature>
<dbReference type="SUPFAM" id="SSF51735">
    <property type="entry name" value="NAD(P)-binding Rossmann-fold domains"/>
    <property type="match status" value="1"/>
</dbReference>
<organism evidence="4 5">
    <name type="scientific">Hoeflea ulvae</name>
    <dbReference type="NCBI Taxonomy" id="2983764"/>
    <lineage>
        <taxon>Bacteria</taxon>
        <taxon>Pseudomonadati</taxon>
        <taxon>Pseudomonadota</taxon>
        <taxon>Alphaproteobacteria</taxon>
        <taxon>Hyphomicrobiales</taxon>
        <taxon>Rhizobiaceae</taxon>
        <taxon>Hoeflea</taxon>
    </lineage>
</organism>
<name>A0ABT3YGV0_9HYPH</name>